<evidence type="ECO:0000259" key="7">
    <source>
        <dbReference type="Pfam" id="PF02770"/>
    </source>
</evidence>
<comment type="caution">
    <text evidence="9">The sequence shown here is derived from an EMBL/GenBank/DDBJ whole genome shotgun (WGS) entry which is preliminary data.</text>
</comment>
<name>A0A9P7YYF5_9HELO</name>
<feature type="domain" description="Acyl-CoA dehydrogenase/oxidase C-terminal" evidence="6">
    <location>
        <begin position="427"/>
        <end position="483"/>
    </location>
</feature>
<evidence type="ECO:0000256" key="1">
    <source>
        <dbReference type="ARBA" id="ARBA00009347"/>
    </source>
</evidence>
<evidence type="ECO:0000259" key="6">
    <source>
        <dbReference type="Pfam" id="PF00441"/>
    </source>
</evidence>
<dbReference type="Pfam" id="PF18158">
    <property type="entry name" value="AidB_N"/>
    <property type="match status" value="1"/>
</dbReference>
<keyword evidence="10" id="KW-1185">Reference proteome</keyword>
<evidence type="ECO:0000256" key="4">
    <source>
        <dbReference type="RuleBase" id="RU362125"/>
    </source>
</evidence>
<protein>
    <submittedName>
        <fullName evidence="9">Very-long-chain acyl-CoA dehydrogenase</fullName>
    </submittedName>
</protein>
<dbReference type="EMBL" id="MU254095">
    <property type="protein sequence ID" value="KAG9242254.1"/>
    <property type="molecule type" value="Genomic_DNA"/>
</dbReference>
<keyword evidence="3 4" id="KW-0274">FAD</keyword>
<evidence type="ECO:0000313" key="10">
    <source>
        <dbReference type="Proteomes" id="UP000887226"/>
    </source>
</evidence>
<evidence type="ECO:0000313" key="9">
    <source>
        <dbReference type="EMBL" id="KAG9242254.1"/>
    </source>
</evidence>
<dbReference type="PANTHER" id="PTHR42707">
    <property type="entry name" value="ACYL-COA DEHYDROGENASE"/>
    <property type="match status" value="1"/>
</dbReference>
<dbReference type="AlphaFoldDB" id="A0A9P7YYF5"/>
<dbReference type="InterPro" id="IPR009100">
    <property type="entry name" value="AcylCoA_DH/oxidase_NM_dom_sf"/>
</dbReference>
<dbReference type="PANTHER" id="PTHR42707:SF2">
    <property type="entry name" value="ACD11 DEHYDROGENASE"/>
    <property type="match status" value="1"/>
</dbReference>
<reference evidence="9" key="1">
    <citation type="journal article" date="2021" name="IMA Fungus">
        <title>Genomic characterization of three marine fungi, including Emericellopsis atlantica sp. nov. with signatures of a generalist lifestyle and marine biomass degradation.</title>
        <authorList>
            <person name="Hagestad O.C."/>
            <person name="Hou L."/>
            <person name="Andersen J.H."/>
            <person name="Hansen E.H."/>
            <person name="Altermark B."/>
            <person name="Li C."/>
            <person name="Kuhnert E."/>
            <person name="Cox R.J."/>
            <person name="Crous P.W."/>
            <person name="Spatafora J.W."/>
            <person name="Lail K."/>
            <person name="Amirebrahimi M."/>
            <person name="Lipzen A."/>
            <person name="Pangilinan J."/>
            <person name="Andreopoulos W."/>
            <person name="Hayes R.D."/>
            <person name="Ng V."/>
            <person name="Grigoriev I.V."/>
            <person name="Jackson S.A."/>
            <person name="Sutton T.D.S."/>
            <person name="Dobson A.D.W."/>
            <person name="Rama T."/>
        </authorList>
    </citation>
    <scope>NUCLEOTIDE SEQUENCE</scope>
    <source>
        <strain evidence="9">TRa3180A</strain>
    </source>
</reference>
<dbReference type="GO" id="GO:0003995">
    <property type="term" value="F:acyl-CoA dehydrogenase activity"/>
    <property type="evidence" value="ECO:0007669"/>
    <property type="project" value="TreeGrafter"/>
</dbReference>
<dbReference type="Proteomes" id="UP000887226">
    <property type="component" value="Unassembled WGS sequence"/>
</dbReference>
<evidence type="ECO:0000256" key="3">
    <source>
        <dbReference type="ARBA" id="ARBA00022827"/>
    </source>
</evidence>
<comment type="cofactor">
    <cofactor evidence="4">
        <name>FAD</name>
        <dbReference type="ChEBI" id="CHEBI:57692"/>
    </cofactor>
</comment>
<dbReference type="Gene3D" id="1.20.140.10">
    <property type="entry name" value="Butyryl-CoA Dehydrogenase, subunit A, domain 3"/>
    <property type="match status" value="1"/>
</dbReference>
<dbReference type="InterPro" id="IPR009075">
    <property type="entry name" value="AcylCo_DH/oxidase_C"/>
</dbReference>
<feature type="domain" description="Acyl-CoA oxidase/dehydrogenase middle" evidence="7">
    <location>
        <begin position="191"/>
        <end position="296"/>
    </location>
</feature>
<evidence type="ECO:0000256" key="5">
    <source>
        <dbReference type="SAM" id="MobiDB-lite"/>
    </source>
</evidence>
<dbReference type="SUPFAM" id="SSF56645">
    <property type="entry name" value="Acyl-CoA dehydrogenase NM domain-like"/>
    <property type="match status" value="1"/>
</dbReference>
<keyword evidence="4" id="KW-0560">Oxidoreductase</keyword>
<dbReference type="Pfam" id="PF02770">
    <property type="entry name" value="Acyl-CoA_dh_M"/>
    <property type="match status" value="1"/>
</dbReference>
<dbReference type="Pfam" id="PF00441">
    <property type="entry name" value="Acyl-CoA_dh_1"/>
    <property type="match status" value="1"/>
</dbReference>
<dbReference type="InterPro" id="IPR036250">
    <property type="entry name" value="AcylCo_DH-like_C"/>
</dbReference>
<dbReference type="OrthoDB" id="10251155at2759"/>
<dbReference type="Gene3D" id="6.10.250.600">
    <property type="match status" value="1"/>
</dbReference>
<accession>A0A9P7YYF5</accession>
<evidence type="ECO:0000259" key="8">
    <source>
        <dbReference type="Pfam" id="PF18158"/>
    </source>
</evidence>
<dbReference type="InterPro" id="IPR041504">
    <property type="entry name" value="AidB_N"/>
</dbReference>
<feature type="region of interest" description="Disordered" evidence="5">
    <location>
        <begin position="197"/>
        <end position="220"/>
    </location>
</feature>
<keyword evidence="2 4" id="KW-0285">Flavoprotein</keyword>
<evidence type="ECO:0000256" key="2">
    <source>
        <dbReference type="ARBA" id="ARBA00022630"/>
    </source>
</evidence>
<feature type="compositionally biased region" description="Polar residues" evidence="5">
    <location>
        <begin position="202"/>
        <end position="220"/>
    </location>
</feature>
<comment type="similarity">
    <text evidence="1 4">Belongs to the acyl-CoA dehydrogenase family.</text>
</comment>
<feature type="domain" description="Adaptive response protein AidB N-terminal" evidence="8">
    <location>
        <begin position="32"/>
        <end position="159"/>
    </location>
</feature>
<gene>
    <name evidence="9" type="ORF">BJ878DRAFT_516497</name>
</gene>
<dbReference type="InterPro" id="IPR006091">
    <property type="entry name" value="Acyl-CoA_Oxase/DH_mid-dom"/>
</dbReference>
<dbReference type="Gene3D" id="2.40.110.20">
    <property type="match status" value="1"/>
</dbReference>
<proteinExistence type="inferred from homology"/>
<sequence length="619" mass="67360">MTPQRSPSSADAGTFMKVPELKNQYFDDTSLNRVLSLFLPIESRHVIAKDLERFGDEVMSPKVMDWVTDAERNVPYLKGSGRDAFGQRTDELVTSQGWKNLQRMGLKEGIVAIAHENEFAEYSRMVQFAKYHIWTGSSAIVTCPSAMQDGAASLLKRHLQSGSLDAATHALFSAVYGRLTARHEDAWTSGQWMTERVGGSDVSGTETVATRSPTTTGNSHSDSWLLNGFKWFSSATDAQMSIATAQAPGGLSAFYVPMRIATSSTAKSALNGIQISRLKNKMGTKALPTAELVLKDTRAVLVGKEGEGIRELSTVLNITRIHNAVSAIGLLGRGLAIAKAFALARELPGKGVTRRLGDIPLHVKALADVTIQYRADMLFTFWGVYLLGLSDQPSPCQNTRSSIASESLRPESDTDLQLLLRLLTPPLKALTAKDAISGLQECMEALGGVGYLENSESESMNVARLYRDANVLGIWEGTTNVLGADFVRILKGKTGKQNLEALERWVAHALTTNNTTLFSKEKDSVMKALETFKSMASSIPAEALTMKARQMMRDFSVIVAGTLLIVDAEQNPESINAVYLRRFLAMGGELTGNHSWAIGVGDNYEIVFGEKKGTGISHL</sequence>
<organism evidence="9 10">
    <name type="scientific">Calycina marina</name>
    <dbReference type="NCBI Taxonomy" id="1763456"/>
    <lineage>
        <taxon>Eukaryota</taxon>
        <taxon>Fungi</taxon>
        <taxon>Dikarya</taxon>
        <taxon>Ascomycota</taxon>
        <taxon>Pezizomycotina</taxon>
        <taxon>Leotiomycetes</taxon>
        <taxon>Helotiales</taxon>
        <taxon>Pezizellaceae</taxon>
        <taxon>Calycina</taxon>
    </lineage>
</organism>
<dbReference type="SUPFAM" id="SSF47203">
    <property type="entry name" value="Acyl-CoA dehydrogenase C-terminal domain-like"/>
    <property type="match status" value="1"/>
</dbReference>
<dbReference type="InterPro" id="IPR052904">
    <property type="entry name" value="Acyl-CoA_dehydrogenase-like"/>
</dbReference>